<sequence length="499" mass="56477">MKIISVHMSKKQIAGVAGASSKSSEFSLHAGSPRAQSKIRSGGSSSKESRSANHSNIARGANCCKQFLWLYRFGKVFGVPMKYRYHRSTLTGSFRKCYDYILHVVVSIHSPTIHIPEDCSGITDAEVEKIRTAINYDFPELYGVQISKTVRIQKKLHSIKIVYDPSFHMINDVLDKIDRLLVSTLNKRISENPNQTDYIREMTTVAWMKSHCKYDARSPNRSNITGFFFNKYCACEGYARSFLFLCNRLGIPCIFVTGRSNGPLVSSDSSGGGSSPSSHSDRGHCWNMVQLEGVWYYTDITWCSVIGLKHPDTGKVVFPNYFINISKDLYDILHVEDHPFPLPSNSPNIPLDVRLRHNYYFTTGFVWTVTCDKHNPPLEKNNNANGELMIPNESVVGLCKLLLMAISKGKQFIEILIRMRDHDPFGIQTITMRNMLKDPRLWTLINTVIEETQQLNKYISPCAVMVPQGKYPAAMIFFKLVSVKPKITPGGKPKVHMRT</sequence>
<dbReference type="SMART" id="SM00460">
    <property type="entry name" value="TGc"/>
    <property type="match status" value="1"/>
</dbReference>
<dbReference type="EMBL" id="JXTI01000081">
    <property type="protein sequence ID" value="KWX13156.1"/>
    <property type="molecule type" value="Genomic_DNA"/>
</dbReference>
<feature type="domain" description="Transglutaminase-like" evidence="2">
    <location>
        <begin position="227"/>
        <end position="302"/>
    </location>
</feature>
<dbReference type="Gene3D" id="3.10.620.30">
    <property type="match status" value="1"/>
</dbReference>
<dbReference type="AlphaFoldDB" id="A0A132NSY5"/>
<dbReference type="InterPro" id="IPR038765">
    <property type="entry name" value="Papain-like_cys_pep_sf"/>
</dbReference>
<dbReference type="VEuPathDB" id="GiardiaDB:QR46_2869"/>
<dbReference type="PANTHER" id="PTHR46333">
    <property type="entry name" value="CYTOKINESIS PROTEIN 3"/>
    <property type="match status" value="1"/>
</dbReference>
<dbReference type="Proteomes" id="UP000070089">
    <property type="component" value="Unassembled WGS sequence"/>
</dbReference>
<gene>
    <name evidence="3" type="ORF">QR46_2869</name>
</gene>
<reference evidence="3 4" key="1">
    <citation type="journal article" date="2015" name="Mol. Biochem. Parasitol.">
        <title>Identification of polymorphic genes for use in assemblage B genotyping assays through comparative genomics of multiple assemblage B Giardia duodenalis isolates.</title>
        <authorList>
            <person name="Wielinga C."/>
            <person name="Thompson R.C."/>
            <person name="Monis P."/>
            <person name="Ryan U."/>
        </authorList>
    </citation>
    <scope>NUCLEOTIDE SEQUENCE [LARGE SCALE GENOMIC DNA]</scope>
    <source>
        <strain evidence="3 4">BAH15c1</strain>
    </source>
</reference>
<dbReference type="PANTHER" id="PTHR46333:SF2">
    <property type="entry name" value="CYTOKINESIS PROTEIN 3"/>
    <property type="match status" value="1"/>
</dbReference>
<accession>A0A132NSY5</accession>
<dbReference type="Pfam" id="PF01841">
    <property type="entry name" value="Transglut_core"/>
    <property type="match status" value="1"/>
</dbReference>
<dbReference type="InterPro" id="IPR002931">
    <property type="entry name" value="Transglutaminase-like"/>
</dbReference>
<feature type="region of interest" description="Disordered" evidence="1">
    <location>
        <begin position="25"/>
        <end position="53"/>
    </location>
</feature>
<proteinExistence type="predicted"/>
<organism evidence="3 4">
    <name type="scientific">Giardia duodenalis assemblage B</name>
    <dbReference type="NCBI Taxonomy" id="1394984"/>
    <lineage>
        <taxon>Eukaryota</taxon>
        <taxon>Metamonada</taxon>
        <taxon>Diplomonadida</taxon>
        <taxon>Hexamitidae</taxon>
        <taxon>Giardiinae</taxon>
        <taxon>Giardia</taxon>
    </lineage>
</organism>
<protein>
    <submittedName>
        <fullName evidence="3">Putative transglutaminase-like superfamily protein</fullName>
    </submittedName>
</protein>
<comment type="caution">
    <text evidence="3">The sequence shown here is derived from an EMBL/GenBank/DDBJ whole genome shotgun (WGS) entry which is preliminary data.</text>
</comment>
<evidence type="ECO:0000313" key="4">
    <source>
        <dbReference type="Proteomes" id="UP000070089"/>
    </source>
</evidence>
<evidence type="ECO:0000256" key="1">
    <source>
        <dbReference type="SAM" id="MobiDB-lite"/>
    </source>
</evidence>
<dbReference type="SUPFAM" id="SSF54001">
    <property type="entry name" value="Cysteine proteinases"/>
    <property type="match status" value="1"/>
</dbReference>
<dbReference type="InterPro" id="IPR052557">
    <property type="entry name" value="CAP/Cytokinesis_protein"/>
</dbReference>
<evidence type="ECO:0000313" key="3">
    <source>
        <dbReference type="EMBL" id="KWX13156.1"/>
    </source>
</evidence>
<dbReference type="OrthoDB" id="10253087at2759"/>
<evidence type="ECO:0000259" key="2">
    <source>
        <dbReference type="SMART" id="SM00460"/>
    </source>
</evidence>
<dbReference type="GO" id="GO:0005737">
    <property type="term" value="C:cytoplasm"/>
    <property type="evidence" value="ECO:0007669"/>
    <property type="project" value="TreeGrafter"/>
</dbReference>
<name>A0A132NSY5_GIAIN</name>